<comment type="caution">
    <text evidence="1">The sequence shown here is derived from an EMBL/GenBank/DDBJ whole genome shotgun (WGS) entry which is preliminary data.</text>
</comment>
<evidence type="ECO:0000313" key="2">
    <source>
        <dbReference type="Proteomes" id="UP000445582"/>
    </source>
</evidence>
<proteinExistence type="predicted"/>
<accession>A0A844YK74</accession>
<keyword evidence="2" id="KW-1185">Reference proteome</keyword>
<reference evidence="1 2" key="1">
    <citation type="submission" date="2019-12" db="EMBL/GenBank/DDBJ databases">
        <title>Genomic-based taxomic classification of the family Erythrobacteraceae.</title>
        <authorList>
            <person name="Xu L."/>
        </authorList>
    </citation>
    <scope>NUCLEOTIDE SEQUENCE [LARGE SCALE GENOMIC DNA]</scope>
    <source>
        <strain evidence="1 2">MCCC 1A09965</strain>
    </source>
</reference>
<dbReference type="AlphaFoldDB" id="A0A844YK74"/>
<organism evidence="1 2">
    <name type="scientific">Qipengyuania oceanensis</name>
    <dbReference type="NCBI Taxonomy" id="1463597"/>
    <lineage>
        <taxon>Bacteria</taxon>
        <taxon>Pseudomonadati</taxon>
        <taxon>Pseudomonadota</taxon>
        <taxon>Alphaproteobacteria</taxon>
        <taxon>Sphingomonadales</taxon>
        <taxon>Erythrobacteraceae</taxon>
        <taxon>Qipengyuania</taxon>
    </lineage>
</organism>
<protein>
    <submittedName>
        <fullName evidence="1">Uncharacterized protein</fullName>
    </submittedName>
</protein>
<dbReference type="EMBL" id="WTYN01000004">
    <property type="protein sequence ID" value="MXO63905.1"/>
    <property type="molecule type" value="Genomic_DNA"/>
</dbReference>
<dbReference type="Proteomes" id="UP000445582">
    <property type="component" value="Unassembled WGS sequence"/>
</dbReference>
<gene>
    <name evidence="1" type="ORF">GRI48_12905</name>
</gene>
<dbReference type="RefSeq" id="WP_160677042.1">
    <property type="nucleotide sequence ID" value="NZ_WTYN01000004.1"/>
</dbReference>
<evidence type="ECO:0000313" key="1">
    <source>
        <dbReference type="EMBL" id="MXO63905.1"/>
    </source>
</evidence>
<sequence>MSFWTAIVLIVGIIAVAEIIKSRHRAENGITRDMVGNETAVPKSDREAQREIEQLRERIAVLEKIATDGNSLDARETRRISEEIEALRDKQDS</sequence>
<name>A0A844YK74_9SPHN</name>
<dbReference type="OrthoDB" id="7579171at2"/>